<dbReference type="AlphaFoldDB" id="S2E880"/>
<organism evidence="2 3">
    <name type="scientific">Indibacter alkaliphilus (strain CCUG 57479 / KCTC 22604 / LW1)</name>
    <dbReference type="NCBI Taxonomy" id="1189612"/>
    <lineage>
        <taxon>Bacteria</taxon>
        <taxon>Pseudomonadati</taxon>
        <taxon>Bacteroidota</taxon>
        <taxon>Cytophagia</taxon>
        <taxon>Cytophagales</taxon>
        <taxon>Cyclobacteriaceae</taxon>
    </lineage>
</organism>
<accession>S2E880</accession>
<keyword evidence="3" id="KW-1185">Reference proteome</keyword>
<dbReference type="EMBL" id="ALWO02000023">
    <property type="protein sequence ID" value="EOZ98493.1"/>
    <property type="molecule type" value="Genomic_DNA"/>
</dbReference>
<evidence type="ECO:0000256" key="1">
    <source>
        <dbReference type="SAM" id="Phobius"/>
    </source>
</evidence>
<evidence type="ECO:0000313" key="2">
    <source>
        <dbReference type="EMBL" id="EOZ98493.1"/>
    </source>
</evidence>
<keyword evidence="1" id="KW-1133">Transmembrane helix</keyword>
<sequence>MTLLEIFSAPIASGAQTFILIVCILIGLGAGISLIDVKNTSEPKEK</sequence>
<dbReference type="RefSeq" id="WP_016254716.1">
    <property type="nucleotide sequence ID" value="NZ_ALWO02000023.1"/>
</dbReference>
<dbReference type="Proteomes" id="UP000006073">
    <property type="component" value="Unassembled WGS sequence"/>
</dbReference>
<reference evidence="2 3" key="1">
    <citation type="journal article" date="2013" name="Genome Announc.">
        <title>Draft Genome Sequence of Indibacter alkaliphilus Strain LW1T, Isolated from Lonar Lake, a Haloalkaline Lake in the Buldana District of Maharashtra, India.</title>
        <authorList>
            <person name="Singh A."/>
            <person name="Kumar Jangir P."/>
            <person name="Sharma R."/>
            <person name="Singh A."/>
            <person name="Kumar Pinnaka A."/>
            <person name="Shivaji S."/>
        </authorList>
    </citation>
    <scope>NUCLEOTIDE SEQUENCE [LARGE SCALE GENOMIC DNA]</scope>
    <source>
        <strain evidence="3">CCUG 57479 / KCTC 22604 / LW1</strain>
    </source>
</reference>
<proteinExistence type="predicted"/>
<keyword evidence="1" id="KW-0472">Membrane</keyword>
<comment type="caution">
    <text evidence="2">The sequence shown here is derived from an EMBL/GenBank/DDBJ whole genome shotgun (WGS) entry which is preliminary data.</text>
</comment>
<gene>
    <name evidence="2" type="ORF">A33Q_1147</name>
</gene>
<name>S2E880_INDAL</name>
<keyword evidence="1" id="KW-0812">Transmembrane</keyword>
<evidence type="ECO:0000313" key="3">
    <source>
        <dbReference type="Proteomes" id="UP000006073"/>
    </source>
</evidence>
<feature type="transmembrane region" description="Helical" evidence="1">
    <location>
        <begin position="15"/>
        <end position="37"/>
    </location>
</feature>
<protein>
    <submittedName>
        <fullName evidence="2">Uncharacterized protein</fullName>
    </submittedName>
</protein>